<reference evidence="2" key="2">
    <citation type="submission" date="2023-06" db="EMBL/GenBank/DDBJ databases">
        <authorList>
            <person name="Kobayashi Y."/>
            <person name="Kayamori A."/>
            <person name="Aoki K."/>
            <person name="Shiwa Y."/>
            <person name="Fujita N."/>
            <person name="Sugita T."/>
            <person name="Iwasaki W."/>
            <person name="Tanaka N."/>
            <person name="Takashima M."/>
        </authorList>
    </citation>
    <scope>NUCLEOTIDE SEQUENCE</scope>
    <source>
        <strain evidence="2">HIS016</strain>
    </source>
</reference>
<evidence type="ECO:0000256" key="1">
    <source>
        <dbReference type="SAM" id="MobiDB-lite"/>
    </source>
</evidence>
<name>A0AAD3YEC8_9TREE</name>
<proteinExistence type="predicted"/>
<keyword evidence="3" id="KW-1185">Reference proteome</keyword>
<dbReference type="AlphaFoldDB" id="A0AAD3YEC8"/>
<organism evidence="2 3">
    <name type="scientific">Cutaneotrichosporon spelunceum</name>
    <dbReference type="NCBI Taxonomy" id="1672016"/>
    <lineage>
        <taxon>Eukaryota</taxon>
        <taxon>Fungi</taxon>
        <taxon>Dikarya</taxon>
        <taxon>Basidiomycota</taxon>
        <taxon>Agaricomycotina</taxon>
        <taxon>Tremellomycetes</taxon>
        <taxon>Trichosporonales</taxon>
        <taxon>Trichosporonaceae</taxon>
        <taxon>Cutaneotrichosporon</taxon>
    </lineage>
</organism>
<dbReference type="EMBL" id="BTCM01000006">
    <property type="protein sequence ID" value="GMK58869.1"/>
    <property type="molecule type" value="Genomic_DNA"/>
</dbReference>
<gene>
    <name evidence="2" type="ORF">CspeluHIS016_0603110</name>
</gene>
<evidence type="ECO:0000313" key="3">
    <source>
        <dbReference type="Proteomes" id="UP001222932"/>
    </source>
</evidence>
<evidence type="ECO:0000313" key="2">
    <source>
        <dbReference type="EMBL" id="GMK58869.1"/>
    </source>
</evidence>
<sequence length="77" mass="8775">MTLKVTFITRRLPYDCCETLCFDNRRPGKVGTKLPRTTEQAARRESSSRKPNLTRKKNQVGKTGKNCQHRSIAVPKA</sequence>
<feature type="region of interest" description="Disordered" evidence="1">
    <location>
        <begin position="28"/>
        <end position="77"/>
    </location>
</feature>
<protein>
    <submittedName>
        <fullName evidence="2">Uncharacterized protein</fullName>
    </submittedName>
</protein>
<reference evidence="2" key="1">
    <citation type="journal article" date="2023" name="BMC Genomics">
        <title>Chromosome-level genome assemblies of Cutaneotrichosporon spp. (Trichosporonales, Basidiomycota) reveal imbalanced evolution between nucleotide sequences and chromosome synteny.</title>
        <authorList>
            <person name="Kobayashi Y."/>
            <person name="Kayamori A."/>
            <person name="Aoki K."/>
            <person name="Shiwa Y."/>
            <person name="Matsutani M."/>
            <person name="Fujita N."/>
            <person name="Sugita T."/>
            <person name="Iwasaki W."/>
            <person name="Tanaka N."/>
            <person name="Takashima M."/>
        </authorList>
    </citation>
    <scope>NUCLEOTIDE SEQUENCE</scope>
    <source>
        <strain evidence="2">HIS016</strain>
    </source>
</reference>
<comment type="caution">
    <text evidence="2">The sequence shown here is derived from an EMBL/GenBank/DDBJ whole genome shotgun (WGS) entry which is preliminary data.</text>
</comment>
<dbReference type="Proteomes" id="UP001222932">
    <property type="component" value="Unassembled WGS sequence"/>
</dbReference>
<accession>A0AAD3YEC8</accession>